<dbReference type="GO" id="GO:0004672">
    <property type="term" value="F:protein kinase activity"/>
    <property type="evidence" value="ECO:0007669"/>
    <property type="project" value="InterPro"/>
</dbReference>
<feature type="region of interest" description="Disordered" evidence="1">
    <location>
        <begin position="177"/>
        <end position="271"/>
    </location>
</feature>
<feature type="compositionally biased region" description="Low complexity" evidence="1">
    <location>
        <begin position="1238"/>
        <end position="1265"/>
    </location>
</feature>
<dbReference type="Pfam" id="PF00069">
    <property type="entry name" value="Pkinase"/>
    <property type="match status" value="1"/>
</dbReference>
<dbReference type="InterPro" id="IPR000719">
    <property type="entry name" value="Prot_kinase_dom"/>
</dbReference>
<dbReference type="Proteomes" id="UP000050795">
    <property type="component" value="Unassembled WGS sequence"/>
</dbReference>
<sequence>MSRGLFSTSTTIRLSLQILNAIEAIHEAGFLHRDIKPSNFAVGRLPTNCRTIYMLDFGLARQYTTPKGDVRPARPVAGFRGTVRYASRNAHMNREMGRHDDLWSMFYMLVEFASGQLPWRRIKDKEQVGQIKNNFNHVTLTRCLPSEYRTFLEHIEACTYPDRPDYAMLRGLIKQSMTRRDVHESDPFDWEQPLTIEESGQQPNSTAAPSTPGPGLNDQQGSRHMGVGYTGSATAGNAQHTGFADRKTHATQQLISSHRQHHRNGTLGQIQRGVDTVGLGTGVSVVGGNLASSMNESLQDGIPPVVNGRTMSTDFIAGGESLGHNDKRLSPLPPATTPGAVGEFRNHDAGKLATAATAEDCIDCTNKGTNDTDGAIRLTHKVPGYSTTGHNIDELKRSSRRVNSTIGSSVAGVNHRPSSKRHNGSSVVVNNNKSVTEAGMSHQHPHHNSVSKVSGENLHDSVQHYTGNQRKNDNSTEHRPSRLPILTPVRQSHRDQHSSGGVILDTQNSASVVAPTHQISSNTRSYAASPRGGGGHSSIGGGNDISILTGNCGCPVDQSQASMAQMTNAIAISTIGGRFTSGSVSRLNRLNSYAAGSMTQLAGLGLSSQDLVDIDGDVNTGGCNGEGGLGETGNVEQHLPLDSSNIESPNELVMDKKSVENNEVKCSTSPSAAVAFTAASNTNPIVSSQHQDNNSDIGDSEVKLVQNVSSNHVTVTTTTTTTTNSQVNNKSLTNTGDVIIVSNSLNTNGGKAIMNNGKSLSTSNLRKSNLKSSKLTGRFTMTPSISSGRRTKLTKSSLDEPFYQRPATEGLRRFSVDNMTMMMTSSHNDEKHSSKVVDFDDDADDSPSLLRRSLVNGGCKPVPIPRQRPHLTTSSWRQQHTRSPSVNGAYSDNKINSSDTNSLRQSQNICDDNINGNHESKLLSSNQQKTLLSNRLSNSTSVTSTNRLNSSVNTGASGVGGSDSGQQNLANHQINCHRLYNTNRSRNTWSNSNSHIRSNGNGNCNSSSSSVVASNNGSIKSRNINNIGQSIMNGSIGGGYNRSRSYWINRGLTELQENNNNINHNLSYEDCVFEPRPSSDLNGNMISNRRFRRTFIHTLLPNSSCTQQPPPQLQQSTRSAQAPVSQPSPCDNDESSSDIDSDEKQPIIVNGNHVCHATSNNNYSKESLLSRHLPIHGSSGIENYPCISISSDKKKNKKCREIIIHPVLEQKQINRIHKPTDELSSIDDHYDADHDEVSSSNSSTTSYNIIQSNNGVSNNNSNNKNVSKDSPGTFNNNNTSSSSPLVVFVPRPSTNPALCTNSAAMARRRRYRTPSEVPSSIHSRLSMLRTDSRLDENYNSNNNYERLPIDFHQKLKFTSNDDFLPKTLQSSDLSERNRLPWSNHQQHHHQQRQQLTNPTTP</sequence>
<feature type="compositionally biased region" description="Polar residues" evidence="1">
    <location>
        <begin position="1116"/>
        <end position="1129"/>
    </location>
</feature>
<organism evidence="3 4">
    <name type="scientific">Trichobilharzia regenti</name>
    <name type="common">Nasal bird schistosome</name>
    <dbReference type="NCBI Taxonomy" id="157069"/>
    <lineage>
        <taxon>Eukaryota</taxon>
        <taxon>Metazoa</taxon>
        <taxon>Spiralia</taxon>
        <taxon>Lophotrochozoa</taxon>
        <taxon>Platyhelminthes</taxon>
        <taxon>Trematoda</taxon>
        <taxon>Digenea</taxon>
        <taxon>Strigeidida</taxon>
        <taxon>Schistosomatoidea</taxon>
        <taxon>Schistosomatidae</taxon>
        <taxon>Trichobilharzia</taxon>
    </lineage>
</organism>
<evidence type="ECO:0000256" key="1">
    <source>
        <dbReference type="SAM" id="MobiDB-lite"/>
    </source>
</evidence>
<keyword evidence="3" id="KW-1185">Reference proteome</keyword>
<feature type="compositionally biased region" description="Basic and acidic residues" evidence="1">
    <location>
        <begin position="1224"/>
        <end position="1237"/>
    </location>
</feature>
<feature type="compositionally biased region" description="Low complexity" evidence="1">
    <location>
        <begin position="846"/>
        <end position="855"/>
    </location>
</feature>
<dbReference type="WBParaSite" id="TREG1_114280.2">
    <property type="protein sequence ID" value="TREG1_114280.2"/>
    <property type="gene ID" value="TREG1_114280"/>
</dbReference>
<evidence type="ECO:0000259" key="2">
    <source>
        <dbReference type="PROSITE" id="PS50011"/>
    </source>
</evidence>
<feature type="compositionally biased region" description="Basic and acidic residues" evidence="1">
    <location>
        <begin position="827"/>
        <end position="838"/>
    </location>
</feature>
<feature type="region of interest" description="Disordered" evidence="1">
    <location>
        <begin position="406"/>
        <end position="427"/>
    </location>
</feature>
<feature type="region of interest" description="Disordered" evidence="1">
    <location>
        <begin position="465"/>
        <end position="502"/>
    </location>
</feature>
<feature type="region of interest" description="Disordered" evidence="1">
    <location>
        <begin position="825"/>
        <end position="915"/>
    </location>
</feature>
<proteinExistence type="predicted"/>
<dbReference type="FunFam" id="1.10.510.10:FF:000452">
    <property type="entry name" value="Tau tubulin kinase 2b"/>
    <property type="match status" value="1"/>
</dbReference>
<reference evidence="3" key="1">
    <citation type="submission" date="2022-06" db="EMBL/GenBank/DDBJ databases">
        <authorList>
            <person name="Berger JAMES D."/>
            <person name="Berger JAMES D."/>
        </authorList>
    </citation>
    <scope>NUCLEOTIDE SEQUENCE [LARGE SCALE GENOMIC DNA]</scope>
</reference>
<feature type="compositionally biased region" description="Polar residues" evidence="1">
    <location>
        <begin position="198"/>
        <end position="209"/>
    </location>
</feature>
<accession>A0AA85IX96</accession>
<feature type="compositionally biased region" description="Polar residues" evidence="1">
    <location>
        <begin position="1292"/>
        <end position="1303"/>
    </location>
</feature>
<feature type="compositionally biased region" description="Polar residues" evidence="1">
    <location>
        <begin position="870"/>
        <end position="915"/>
    </location>
</feature>
<evidence type="ECO:0000313" key="3">
    <source>
        <dbReference type="Proteomes" id="UP000050795"/>
    </source>
</evidence>
<feature type="region of interest" description="Disordered" evidence="1">
    <location>
        <begin position="987"/>
        <end position="1013"/>
    </location>
</feature>
<dbReference type="GO" id="GO:0005524">
    <property type="term" value="F:ATP binding"/>
    <property type="evidence" value="ECO:0007669"/>
    <property type="project" value="InterPro"/>
</dbReference>
<dbReference type="InterPro" id="IPR011009">
    <property type="entry name" value="Kinase-like_dom_sf"/>
</dbReference>
<feature type="compositionally biased region" description="Acidic residues" evidence="1">
    <location>
        <begin position="1131"/>
        <end position="1141"/>
    </location>
</feature>
<dbReference type="SUPFAM" id="SSF56112">
    <property type="entry name" value="Protein kinase-like (PK-like)"/>
    <property type="match status" value="1"/>
</dbReference>
<feature type="compositionally biased region" description="Polar residues" evidence="1">
    <location>
        <begin position="231"/>
        <end position="240"/>
    </location>
</feature>
<dbReference type="PANTHER" id="PTHR11909">
    <property type="entry name" value="CASEIN KINASE-RELATED"/>
    <property type="match status" value="1"/>
</dbReference>
<feature type="region of interest" description="Disordered" evidence="1">
    <location>
        <begin position="514"/>
        <end position="539"/>
    </location>
</feature>
<feature type="compositionally biased region" description="Polar residues" evidence="1">
    <location>
        <begin position="514"/>
        <end position="526"/>
    </location>
</feature>
<feature type="region of interest" description="Disordered" evidence="1">
    <location>
        <begin position="1224"/>
        <end position="1324"/>
    </location>
</feature>
<dbReference type="InterPro" id="IPR050235">
    <property type="entry name" value="CK1_Ser-Thr_kinase"/>
</dbReference>
<feature type="region of interest" description="Disordered" evidence="1">
    <location>
        <begin position="934"/>
        <end position="965"/>
    </location>
</feature>
<feature type="compositionally biased region" description="Low complexity" evidence="1">
    <location>
        <begin position="934"/>
        <end position="954"/>
    </location>
</feature>
<protein>
    <recommendedName>
        <fullName evidence="2">Protein kinase domain-containing protein</fullName>
    </recommendedName>
</protein>
<dbReference type="PROSITE" id="PS50011">
    <property type="entry name" value="PROTEIN_KINASE_DOM"/>
    <property type="match status" value="1"/>
</dbReference>
<feature type="region of interest" description="Disordered" evidence="1">
    <location>
        <begin position="1101"/>
        <end position="1143"/>
    </location>
</feature>
<evidence type="ECO:0000313" key="4">
    <source>
        <dbReference type="WBParaSite" id="TREG1_114280.2"/>
    </source>
</evidence>
<reference evidence="4" key="2">
    <citation type="submission" date="2023-11" db="UniProtKB">
        <authorList>
            <consortium name="WormBaseParasite"/>
        </authorList>
    </citation>
    <scope>IDENTIFICATION</scope>
</reference>
<feature type="domain" description="Protein kinase" evidence="2">
    <location>
        <begin position="1"/>
        <end position="178"/>
    </location>
</feature>
<feature type="region of interest" description="Disordered" evidence="1">
    <location>
        <begin position="1382"/>
        <end position="1401"/>
    </location>
</feature>
<dbReference type="Gene3D" id="1.10.510.10">
    <property type="entry name" value="Transferase(Phosphotransferase) domain 1"/>
    <property type="match status" value="1"/>
</dbReference>
<feature type="compositionally biased region" description="Basic and acidic residues" evidence="1">
    <location>
        <begin position="470"/>
        <end position="480"/>
    </location>
</feature>
<name>A0AA85IX96_TRIRE</name>